<dbReference type="AlphaFoldDB" id="A0A068UDY2"/>
<gene>
    <name evidence="2" type="ORF">GSCOC_T00023269001</name>
</gene>
<dbReference type="Proteomes" id="UP000295252">
    <property type="component" value="Chromosome VIII"/>
</dbReference>
<organism evidence="2 3">
    <name type="scientific">Coffea canephora</name>
    <name type="common">Robusta coffee</name>
    <dbReference type="NCBI Taxonomy" id="49390"/>
    <lineage>
        <taxon>Eukaryota</taxon>
        <taxon>Viridiplantae</taxon>
        <taxon>Streptophyta</taxon>
        <taxon>Embryophyta</taxon>
        <taxon>Tracheophyta</taxon>
        <taxon>Spermatophyta</taxon>
        <taxon>Magnoliopsida</taxon>
        <taxon>eudicotyledons</taxon>
        <taxon>Gunneridae</taxon>
        <taxon>Pentapetalae</taxon>
        <taxon>asterids</taxon>
        <taxon>lamiids</taxon>
        <taxon>Gentianales</taxon>
        <taxon>Rubiaceae</taxon>
        <taxon>Ixoroideae</taxon>
        <taxon>Gardenieae complex</taxon>
        <taxon>Bertiereae - Coffeeae clade</taxon>
        <taxon>Coffeeae</taxon>
        <taxon>Coffea</taxon>
    </lineage>
</organism>
<evidence type="ECO:0000313" key="3">
    <source>
        <dbReference type="Proteomes" id="UP000295252"/>
    </source>
</evidence>
<protein>
    <submittedName>
        <fullName evidence="2">Uncharacterized protein</fullName>
    </submittedName>
</protein>
<feature type="compositionally biased region" description="Basic and acidic residues" evidence="1">
    <location>
        <begin position="22"/>
        <end position="36"/>
    </location>
</feature>
<dbReference type="EMBL" id="HG739106">
    <property type="protein sequence ID" value="CDP06419.1"/>
    <property type="molecule type" value="Genomic_DNA"/>
</dbReference>
<accession>A0A068UDY2</accession>
<name>A0A068UDY2_COFCA</name>
<feature type="compositionally biased region" description="Polar residues" evidence="1">
    <location>
        <begin position="72"/>
        <end position="82"/>
    </location>
</feature>
<reference evidence="3" key="1">
    <citation type="journal article" date="2014" name="Science">
        <title>The coffee genome provides insight into the convergent evolution of caffeine biosynthesis.</title>
        <authorList>
            <person name="Denoeud F."/>
            <person name="Carretero-Paulet L."/>
            <person name="Dereeper A."/>
            <person name="Droc G."/>
            <person name="Guyot R."/>
            <person name="Pietrella M."/>
            <person name="Zheng C."/>
            <person name="Alberti A."/>
            <person name="Anthony F."/>
            <person name="Aprea G."/>
            <person name="Aury J.M."/>
            <person name="Bento P."/>
            <person name="Bernard M."/>
            <person name="Bocs S."/>
            <person name="Campa C."/>
            <person name="Cenci A."/>
            <person name="Combes M.C."/>
            <person name="Crouzillat D."/>
            <person name="Da Silva C."/>
            <person name="Daddiego L."/>
            <person name="De Bellis F."/>
            <person name="Dussert S."/>
            <person name="Garsmeur O."/>
            <person name="Gayraud T."/>
            <person name="Guignon V."/>
            <person name="Jahn K."/>
            <person name="Jamilloux V."/>
            <person name="Joet T."/>
            <person name="Labadie K."/>
            <person name="Lan T."/>
            <person name="Leclercq J."/>
            <person name="Lepelley M."/>
            <person name="Leroy T."/>
            <person name="Li L.T."/>
            <person name="Librado P."/>
            <person name="Lopez L."/>
            <person name="Munoz A."/>
            <person name="Noel B."/>
            <person name="Pallavicini A."/>
            <person name="Perrotta G."/>
            <person name="Poncet V."/>
            <person name="Pot D."/>
            <person name="Priyono X."/>
            <person name="Rigoreau M."/>
            <person name="Rouard M."/>
            <person name="Rozas J."/>
            <person name="Tranchant-Dubreuil C."/>
            <person name="VanBuren R."/>
            <person name="Zhang Q."/>
            <person name="Andrade A.C."/>
            <person name="Argout X."/>
            <person name="Bertrand B."/>
            <person name="de Kochko A."/>
            <person name="Graziosi G."/>
            <person name="Henry R.J."/>
            <person name="Jayarama X."/>
            <person name="Ming R."/>
            <person name="Nagai C."/>
            <person name="Rounsley S."/>
            <person name="Sankoff D."/>
            <person name="Giuliano G."/>
            <person name="Albert V.A."/>
            <person name="Wincker P."/>
            <person name="Lashermes P."/>
        </authorList>
    </citation>
    <scope>NUCLEOTIDE SEQUENCE [LARGE SCALE GENOMIC DNA]</scope>
    <source>
        <strain evidence="3">cv. DH200-94</strain>
    </source>
</reference>
<keyword evidence="3" id="KW-1185">Reference proteome</keyword>
<dbReference type="InParanoid" id="A0A068UDY2"/>
<evidence type="ECO:0000313" key="2">
    <source>
        <dbReference type="EMBL" id="CDP06419.1"/>
    </source>
</evidence>
<feature type="region of interest" description="Disordered" evidence="1">
    <location>
        <begin position="21"/>
        <end position="82"/>
    </location>
</feature>
<dbReference type="Gramene" id="CDP06419">
    <property type="protein sequence ID" value="CDP06419"/>
    <property type="gene ID" value="GSCOC_T00023269001"/>
</dbReference>
<proteinExistence type="predicted"/>
<sequence length="82" mass="9682">MVCILGMMNEKQYTVRLLRAQESSDRGEKIQSEHLKRREKKGSPKFFYLRRPHAHRPQAASLLFGNSDPKPSKTQQRQQQSW</sequence>
<evidence type="ECO:0000256" key="1">
    <source>
        <dbReference type="SAM" id="MobiDB-lite"/>
    </source>
</evidence>